<gene>
    <name evidence="2" type="ORF">GOP47_0016049</name>
</gene>
<feature type="region of interest" description="Disordered" evidence="1">
    <location>
        <begin position="128"/>
        <end position="158"/>
    </location>
</feature>
<evidence type="ECO:0000256" key="1">
    <source>
        <dbReference type="SAM" id="MobiDB-lite"/>
    </source>
</evidence>
<dbReference type="EMBL" id="JABFUD020000015">
    <property type="protein sequence ID" value="KAI5069748.1"/>
    <property type="molecule type" value="Genomic_DNA"/>
</dbReference>
<organism evidence="2 3">
    <name type="scientific">Adiantum capillus-veneris</name>
    <name type="common">Maidenhair fern</name>
    <dbReference type="NCBI Taxonomy" id="13818"/>
    <lineage>
        <taxon>Eukaryota</taxon>
        <taxon>Viridiplantae</taxon>
        <taxon>Streptophyta</taxon>
        <taxon>Embryophyta</taxon>
        <taxon>Tracheophyta</taxon>
        <taxon>Polypodiopsida</taxon>
        <taxon>Polypodiidae</taxon>
        <taxon>Polypodiales</taxon>
        <taxon>Pteridineae</taxon>
        <taxon>Pteridaceae</taxon>
        <taxon>Vittarioideae</taxon>
        <taxon>Adiantum</taxon>
    </lineage>
</organism>
<comment type="caution">
    <text evidence="2">The sequence shown here is derived from an EMBL/GenBank/DDBJ whole genome shotgun (WGS) entry which is preliminary data.</text>
</comment>
<sequence length="158" mass="16256">PNDILGVHEGGLEFGEGGIIHIEGLGEDGSRDAGAKEGGGKGNSAGGGAAEGGNGHGGFGGGGVDLEVDEALGENEEVATLQGLAEEIAGCVDKADHEAAVQQEEELRGAGVRVGGVLRARLELQQSGRYAQPGQRRKGLGRHLQRLKRARRRLRPLP</sequence>
<feature type="compositionally biased region" description="Basic residues" evidence="1">
    <location>
        <begin position="135"/>
        <end position="158"/>
    </location>
</feature>
<name>A0A9D4UKT1_ADICA</name>
<feature type="non-terminal residue" evidence="2">
    <location>
        <position position="1"/>
    </location>
</feature>
<dbReference type="AlphaFoldDB" id="A0A9D4UKT1"/>
<evidence type="ECO:0000313" key="3">
    <source>
        <dbReference type="Proteomes" id="UP000886520"/>
    </source>
</evidence>
<dbReference type="Proteomes" id="UP000886520">
    <property type="component" value="Chromosome 15"/>
</dbReference>
<feature type="region of interest" description="Disordered" evidence="1">
    <location>
        <begin position="22"/>
        <end position="66"/>
    </location>
</feature>
<reference evidence="2" key="1">
    <citation type="submission" date="2021-01" db="EMBL/GenBank/DDBJ databases">
        <title>Adiantum capillus-veneris genome.</title>
        <authorList>
            <person name="Fang Y."/>
            <person name="Liao Q."/>
        </authorList>
    </citation>
    <scope>NUCLEOTIDE SEQUENCE</scope>
    <source>
        <strain evidence="2">H3</strain>
        <tissue evidence="2">Leaf</tissue>
    </source>
</reference>
<protein>
    <submittedName>
        <fullName evidence="2">Uncharacterized protein</fullName>
    </submittedName>
</protein>
<feature type="compositionally biased region" description="Basic and acidic residues" evidence="1">
    <location>
        <begin position="28"/>
        <end position="39"/>
    </location>
</feature>
<evidence type="ECO:0000313" key="2">
    <source>
        <dbReference type="EMBL" id="KAI5069748.1"/>
    </source>
</evidence>
<proteinExistence type="predicted"/>
<feature type="compositionally biased region" description="Gly residues" evidence="1">
    <location>
        <begin position="40"/>
        <end position="64"/>
    </location>
</feature>
<accession>A0A9D4UKT1</accession>
<keyword evidence="3" id="KW-1185">Reference proteome</keyword>